<dbReference type="Proteomes" id="UP000030641">
    <property type="component" value="Unassembled WGS sequence"/>
</dbReference>
<accession>A0A074ZLB5</accession>
<protein>
    <submittedName>
        <fullName evidence="1">Uncharacterized protein</fullName>
    </submittedName>
</protein>
<dbReference type="GeneID" id="25365581"/>
<dbReference type="HOGENOM" id="CLU_2222727_0_0_1"/>
<evidence type="ECO:0000313" key="1">
    <source>
        <dbReference type="EMBL" id="KEQ99191.1"/>
    </source>
</evidence>
<name>A0A074ZLB5_AURSE</name>
<gene>
    <name evidence="1" type="ORF">AUEXF2481DRAFT_36497</name>
</gene>
<dbReference type="AlphaFoldDB" id="A0A074ZLB5"/>
<dbReference type="RefSeq" id="XP_013347505.1">
    <property type="nucleotide sequence ID" value="XM_013492051.1"/>
</dbReference>
<organism evidence="1 2">
    <name type="scientific">Aureobasidium subglaciale (strain EXF-2481)</name>
    <name type="common">Aureobasidium pullulans var. subglaciale</name>
    <dbReference type="NCBI Taxonomy" id="1043005"/>
    <lineage>
        <taxon>Eukaryota</taxon>
        <taxon>Fungi</taxon>
        <taxon>Dikarya</taxon>
        <taxon>Ascomycota</taxon>
        <taxon>Pezizomycotina</taxon>
        <taxon>Dothideomycetes</taxon>
        <taxon>Dothideomycetidae</taxon>
        <taxon>Dothideales</taxon>
        <taxon>Saccotheciaceae</taxon>
        <taxon>Aureobasidium</taxon>
    </lineage>
</organism>
<dbReference type="EMBL" id="KL584751">
    <property type="protein sequence ID" value="KEQ99191.1"/>
    <property type="molecule type" value="Genomic_DNA"/>
</dbReference>
<dbReference type="InParanoid" id="A0A074ZLB5"/>
<sequence>MPRRPAASRPPFWKLVEMKDKKLSSSLSRVEPSSCPDTRPAPHFPSLCFARVLISFAILESPLHSCQYRPYRHPRPTPPSDPANARLRLHCLSKLSANYIPPTFIH</sequence>
<keyword evidence="2" id="KW-1185">Reference proteome</keyword>
<reference evidence="1 2" key="1">
    <citation type="journal article" date="2014" name="BMC Genomics">
        <title>Genome sequencing of four Aureobasidium pullulans varieties: biotechnological potential, stress tolerance, and description of new species.</title>
        <authorList>
            <person name="Gostin Ar C."/>
            <person name="Ohm R.A."/>
            <person name="Kogej T."/>
            <person name="Sonjak S."/>
            <person name="Turk M."/>
            <person name="Zajc J."/>
            <person name="Zalar P."/>
            <person name="Grube M."/>
            <person name="Sun H."/>
            <person name="Han J."/>
            <person name="Sharma A."/>
            <person name="Chiniquy J."/>
            <person name="Ngan C.Y."/>
            <person name="Lipzen A."/>
            <person name="Barry K."/>
            <person name="Grigoriev I.V."/>
            <person name="Gunde-Cimerman N."/>
        </authorList>
    </citation>
    <scope>NUCLEOTIDE SEQUENCE [LARGE SCALE GENOMIC DNA]</scope>
    <source>
        <strain evidence="1 2">EXF-2481</strain>
    </source>
</reference>
<evidence type="ECO:0000313" key="2">
    <source>
        <dbReference type="Proteomes" id="UP000030641"/>
    </source>
</evidence>
<proteinExistence type="predicted"/>